<evidence type="ECO:0000256" key="4">
    <source>
        <dbReference type="ARBA" id="ARBA00001946"/>
    </source>
</evidence>
<feature type="binding site" evidence="15">
    <location>
        <position position="16"/>
    </location>
    <ligand>
        <name>a divalent metal cation</name>
        <dbReference type="ChEBI" id="CHEBI:60240"/>
    </ligand>
</feature>
<organism evidence="17 18">
    <name type="scientific">Ignelater luminosus</name>
    <name type="common">Cucubano</name>
    <name type="synonym">Pyrophorus luminosus</name>
    <dbReference type="NCBI Taxonomy" id="2038154"/>
    <lineage>
        <taxon>Eukaryota</taxon>
        <taxon>Metazoa</taxon>
        <taxon>Ecdysozoa</taxon>
        <taxon>Arthropoda</taxon>
        <taxon>Hexapoda</taxon>
        <taxon>Insecta</taxon>
        <taxon>Pterygota</taxon>
        <taxon>Neoptera</taxon>
        <taxon>Endopterygota</taxon>
        <taxon>Coleoptera</taxon>
        <taxon>Polyphaga</taxon>
        <taxon>Elateriformia</taxon>
        <taxon>Elateroidea</taxon>
        <taxon>Elateridae</taxon>
        <taxon>Agrypninae</taxon>
        <taxon>Pyrophorini</taxon>
        <taxon>Ignelater</taxon>
    </lineage>
</organism>
<evidence type="ECO:0000256" key="5">
    <source>
        <dbReference type="ARBA" id="ARBA00004496"/>
    </source>
</evidence>
<evidence type="ECO:0000256" key="14">
    <source>
        <dbReference type="PIRSR" id="PIRSR605511-1"/>
    </source>
</evidence>
<evidence type="ECO:0000256" key="6">
    <source>
        <dbReference type="ARBA" id="ARBA00008853"/>
    </source>
</evidence>
<gene>
    <name evidence="17" type="ORF">ILUMI_26332</name>
</gene>
<keyword evidence="9" id="KW-0963">Cytoplasm</keyword>
<evidence type="ECO:0000256" key="11">
    <source>
        <dbReference type="ARBA" id="ARBA00022801"/>
    </source>
</evidence>
<dbReference type="OrthoDB" id="423498at2759"/>
<proteinExistence type="inferred from homology"/>
<keyword evidence="11" id="KW-0378">Hydrolase</keyword>
<dbReference type="FunFam" id="2.120.10.30:FF:000027">
    <property type="entry name" value="Regucalcin homologue"/>
    <property type="match status" value="1"/>
</dbReference>
<feature type="domain" description="SMP-30/Gluconolactonase/LRE-like region" evidence="16">
    <location>
        <begin position="14"/>
        <end position="274"/>
    </location>
</feature>
<dbReference type="SUPFAM" id="SSF63829">
    <property type="entry name" value="Calcium-dependent phosphotriesterase"/>
    <property type="match status" value="1"/>
</dbReference>
<feature type="binding site" evidence="15">
    <location>
        <position position="110"/>
    </location>
    <ligand>
        <name>substrate</name>
    </ligand>
</feature>
<dbReference type="PRINTS" id="PR01790">
    <property type="entry name" value="SMP30FAMILY"/>
</dbReference>
<comment type="cofactor">
    <cofactor evidence="15">
        <name>Zn(2+)</name>
        <dbReference type="ChEBI" id="CHEBI:29105"/>
    </cofactor>
    <text evidence="15">Binds 1 divalent metal cation per subunit.</text>
</comment>
<dbReference type="PANTHER" id="PTHR10907">
    <property type="entry name" value="REGUCALCIN"/>
    <property type="match status" value="1"/>
</dbReference>
<comment type="caution">
    <text evidence="17">The sequence shown here is derived from an EMBL/GenBank/DDBJ whole genome shotgun (WGS) entry which is preliminary data.</text>
</comment>
<comment type="similarity">
    <text evidence="6">Belongs to the SMP-30/CGR1 family.</text>
</comment>
<evidence type="ECO:0000256" key="12">
    <source>
        <dbReference type="ARBA" id="ARBA00022837"/>
    </source>
</evidence>
<dbReference type="EMBL" id="VTPC01091068">
    <property type="protein sequence ID" value="KAF2879805.1"/>
    <property type="molecule type" value="Genomic_DNA"/>
</dbReference>
<feature type="active site" description="Proton donor/acceptor" evidence="14">
    <location>
        <position position="213"/>
    </location>
</feature>
<dbReference type="PANTHER" id="PTHR10907:SF66">
    <property type="entry name" value="MIP34848P1-RELATED"/>
    <property type="match status" value="1"/>
</dbReference>
<keyword evidence="18" id="KW-1185">Reference proteome</keyword>
<evidence type="ECO:0000256" key="3">
    <source>
        <dbReference type="ARBA" id="ARBA00001936"/>
    </source>
</evidence>
<dbReference type="Proteomes" id="UP000801492">
    <property type="component" value="Unassembled WGS sequence"/>
</dbReference>
<evidence type="ECO:0000256" key="7">
    <source>
        <dbReference type="ARBA" id="ARBA00013227"/>
    </source>
</evidence>
<sequence length="308" mass="34278">MAPVVERISESWILAEAPHWDVETQSLYYVDIIGKTIHKYTPSSNKHTQAYIGEHVSFIIPVEGEADQFVISINREVHLITWDGVSETVTKIRKIAEVDDQPDAQINKFNDGKTDPTGKLWAGTMGRESATGKIIPNNGTLYSINKDGQVKSQISNVYISNGLAWAADLKKFFFIDTAEKRIDQFDFDVENEAIANRQPFFTFKEHDIAGSPDGQTIDADGNLWVAVFNGSKVIKIDSHTPETLLDSIELPAKEVTSVAFGGPDLDELYVTTARIPNYREQLLPPDNGALYRITELNAKGLPGVRIKL</sequence>
<keyword evidence="10 15" id="KW-0479">Metal-binding</keyword>
<dbReference type="GO" id="GO:0005737">
    <property type="term" value="C:cytoplasm"/>
    <property type="evidence" value="ECO:0007669"/>
    <property type="project" value="UniProtKB-SubCell"/>
</dbReference>
<evidence type="ECO:0000256" key="1">
    <source>
        <dbReference type="ARBA" id="ARBA00001589"/>
    </source>
</evidence>
<evidence type="ECO:0000256" key="8">
    <source>
        <dbReference type="ARBA" id="ARBA00016808"/>
    </source>
</evidence>
<dbReference type="GO" id="GO:0004341">
    <property type="term" value="F:gluconolactonase activity"/>
    <property type="evidence" value="ECO:0007669"/>
    <property type="project" value="UniProtKB-EC"/>
</dbReference>
<evidence type="ECO:0000256" key="2">
    <source>
        <dbReference type="ARBA" id="ARBA00001913"/>
    </source>
</evidence>
<evidence type="ECO:0000256" key="13">
    <source>
        <dbReference type="ARBA" id="ARBA00032464"/>
    </source>
</evidence>
<dbReference type="EC" id="3.1.1.17" evidence="7"/>
<comment type="cofactor">
    <cofactor evidence="3">
        <name>Mn(2+)</name>
        <dbReference type="ChEBI" id="CHEBI:29035"/>
    </cofactor>
</comment>
<name>A0A8K0C9X2_IGNLU</name>
<dbReference type="Pfam" id="PF08450">
    <property type="entry name" value="SGL"/>
    <property type="match status" value="1"/>
</dbReference>
<comment type="cofactor">
    <cofactor evidence="4">
        <name>Mg(2+)</name>
        <dbReference type="ChEBI" id="CHEBI:18420"/>
    </cofactor>
</comment>
<keyword evidence="15" id="KW-0862">Zinc</keyword>
<evidence type="ECO:0000259" key="16">
    <source>
        <dbReference type="Pfam" id="PF08450"/>
    </source>
</evidence>
<dbReference type="InterPro" id="IPR011042">
    <property type="entry name" value="6-blade_b-propeller_TolB-like"/>
</dbReference>
<protein>
    <recommendedName>
        <fullName evidence="8">Regucalcin</fullName>
        <ecNumber evidence="7">3.1.1.17</ecNumber>
    </recommendedName>
    <alternativeName>
        <fullName evidence="13">Gluconolactonase</fullName>
    </alternativeName>
</protein>
<evidence type="ECO:0000256" key="10">
    <source>
        <dbReference type="ARBA" id="ARBA00022723"/>
    </source>
</evidence>
<dbReference type="Gene3D" id="2.120.10.30">
    <property type="entry name" value="TolB, C-terminal domain"/>
    <property type="match status" value="1"/>
</dbReference>
<evidence type="ECO:0000256" key="9">
    <source>
        <dbReference type="ARBA" id="ARBA00022490"/>
    </source>
</evidence>
<dbReference type="InterPro" id="IPR005511">
    <property type="entry name" value="SMP-30"/>
</dbReference>
<dbReference type="AlphaFoldDB" id="A0A8K0C9X2"/>
<keyword evidence="12" id="KW-0106">Calcium</keyword>
<accession>A0A8K0C9X2</accession>
<evidence type="ECO:0000313" key="18">
    <source>
        <dbReference type="Proteomes" id="UP000801492"/>
    </source>
</evidence>
<reference evidence="17" key="1">
    <citation type="submission" date="2019-08" db="EMBL/GenBank/DDBJ databases">
        <title>The genome of the North American firefly Photinus pyralis.</title>
        <authorList>
            <consortium name="Photinus pyralis genome working group"/>
            <person name="Fallon T.R."/>
            <person name="Sander Lower S.E."/>
            <person name="Weng J.-K."/>
        </authorList>
    </citation>
    <scope>NUCLEOTIDE SEQUENCE</scope>
    <source>
        <strain evidence="17">TRF0915ILg1</strain>
        <tissue evidence="17">Whole body</tissue>
    </source>
</reference>
<dbReference type="GO" id="GO:0005509">
    <property type="term" value="F:calcium ion binding"/>
    <property type="evidence" value="ECO:0007669"/>
    <property type="project" value="TreeGrafter"/>
</dbReference>
<evidence type="ECO:0000256" key="15">
    <source>
        <dbReference type="PIRSR" id="PIRSR605511-2"/>
    </source>
</evidence>
<comment type="catalytic activity">
    <reaction evidence="1">
        <text>D-glucono-1,5-lactone + H2O = D-gluconate + H(+)</text>
        <dbReference type="Rhea" id="RHEA:10440"/>
        <dbReference type="ChEBI" id="CHEBI:15377"/>
        <dbReference type="ChEBI" id="CHEBI:15378"/>
        <dbReference type="ChEBI" id="CHEBI:16217"/>
        <dbReference type="ChEBI" id="CHEBI:18391"/>
        <dbReference type="EC" id="3.1.1.17"/>
    </reaction>
</comment>
<feature type="binding site" evidence="15">
    <location>
        <position position="213"/>
    </location>
    <ligand>
        <name>a divalent metal cation</name>
        <dbReference type="ChEBI" id="CHEBI:60240"/>
    </ligand>
</feature>
<evidence type="ECO:0000313" key="17">
    <source>
        <dbReference type="EMBL" id="KAF2879805.1"/>
    </source>
</evidence>
<feature type="binding site" evidence="15">
    <location>
        <position position="128"/>
    </location>
    <ligand>
        <name>substrate</name>
    </ligand>
</feature>
<comment type="subcellular location">
    <subcellularLocation>
        <location evidence="5">Cytoplasm</location>
    </subcellularLocation>
</comment>
<feature type="binding site" evidence="15">
    <location>
        <position position="161"/>
    </location>
    <ligand>
        <name>a divalent metal cation</name>
        <dbReference type="ChEBI" id="CHEBI:60240"/>
    </ligand>
</feature>
<comment type="cofactor">
    <cofactor evidence="2">
        <name>Ca(2+)</name>
        <dbReference type="ChEBI" id="CHEBI:29108"/>
    </cofactor>
</comment>
<dbReference type="InterPro" id="IPR013658">
    <property type="entry name" value="SGL"/>
</dbReference>
<dbReference type="GO" id="GO:0019853">
    <property type="term" value="P:L-ascorbic acid biosynthetic process"/>
    <property type="evidence" value="ECO:0007669"/>
    <property type="project" value="TreeGrafter"/>
</dbReference>